<name>A0ABY7ECF7_MYAAR</name>
<accession>A0ABY7ECF7</accession>
<organism evidence="2 3">
    <name type="scientific">Mya arenaria</name>
    <name type="common">Soft-shell clam</name>
    <dbReference type="NCBI Taxonomy" id="6604"/>
    <lineage>
        <taxon>Eukaryota</taxon>
        <taxon>Metazoa</taxon>
        <taxon>Spiralia</taxon>
        <taxon>Lophotrochozoa</taxon>
        <taxon>Mollusca</taxon>
        <taxon>Bivalvia</taxon>
        <taxon>Autobranchia</taxon>
        <taxon>Heteroconchia</taxon>
        <taxon>Euheterodonta</taxon>
        <taxon>Imparidentia</taxon>
        <taxon>Neoheterodontei</taxon>
        <taxon>Myida</taxon>
        <taxon>Myoidea</taxon>
        <taxon>Myidae</taxon>
        <taxon>Mya</taxon>
    </lineage>
</organism>
<feature type="compositionally biased region" description="Polar residues" evidence="1">
    <location>
        <begin position="214"/>
        <end position="232"/>
    </location>
</feature>
<feature type="region of interest" description="Disordered" evidence="1">
    <location>
        <begin position="209"/>
        <end position="253"/>
    </location>
</feature>
<evidence type="ECO:0000313" key="3">
    <source>
        <dbReference type="Proteomes" id="UP001164746"/>
    </source>
</evidence>
<keyword evidence="3" id="KW-1185">Reference proteome</keyword>
<evidence type="ECO:0000256" key="1">
    <source>
        <dbReference type="SAM" id="MobiDB-lite"/>
    </source>
</evidence>
<feature type="non-terminal residue" evidence="2">
    <location>
        <position position="283"/>
    </location>
</feature>
<reference evidence="2" key="1">
    <citation type="submission" date="2022-11" db="EMBL/GenBank/DDBJ databases">
        <title>Centuries of genome instability and evolution in soft-shell clam transmissible cancer (bioRxiv).</title>
        <authorList>
            <person name="Hart S.F.M."/>
            <person name="Yonemitsu M.A."/>
            <person name="Giersch R.M."/>
            <person name="Beal B.F."/>
            <person name="Arriagada G."/>
            <person name="Davis B.W."/>
            <person name="Ostrander E.A."/>
            <person name="Goff S.P."/>
            <person name="Metzger M.J."/>
        </authorList>
    </citation>
    <scope>NUCLEOTIDE SEQUENCE</scope>
    <source>
        <strain evidence="2">MELC-2E11</strain>
        <tissue evidence="2">Siphon/mantle</tissue>
    </source>
</reference>
<dbReference type="EMBL" id="CP111016">
    <property type="protein sequence ID" value="WAR06376.1"/>
    <property type="molecule type" value="Genomic_DNA"/>
</dbReference>
<proteinExistence type="predicted"/>
<evidence type="ECO:0000313" key="2">
    <source>
        <dbReference type="EMBL" id="WAR06376.1"/>
    </source>
</evidence>
<dbReference type="Proteomes" id="UP001164746">
    <property type="component" value="Chromosome 5"/>
</dbReference>
<gene>
    <name evidence="2" type="ORF">MAR_021745</name>
</gene>
<feature type="compositionally biased region" description="Basic and acidic residues" evidence="1">
    <location>
        <begin position="235"/>
        <end position="251"/>
    </location>
</feature>
<protein>
    <submittedName>
        <fullName evidence="2">Uncharacterized protein</fullName>
    </submittedName>
</protein>
<sequence>MPYTPTEDVTVMPLVFSVSAVHETVSPDQPQPPVSCPGTSQACDPAEALENSFVYDSPSNTIPVLRIEAWAFFFGYTHLAGAAKVTAHKYTSAWSPLPDHVKARFQGLRKPISLMEVQTAYYIEATVAKKSEKKFFVAATDALTLHCDSADFVFFYLPVELPQEASLVNCNLINDISMNIKVLATIPKVSVSGIEGGIDTSEVPATSLEVKTGEVSSREGTGSDITPGPSSTAKRKLEEPGKSGEKKKKMEEEDLSLRMVLAQEQTNSILKEISNSLKEIVNL</sequence>